<dbReference type="Proteomes" id="UP001303889">
    <property type="component" value="Unassembled WGS sequence"/>
</dbReference>
<dbReference type="InterPro" id="IPR036864">
    <property type="entry name" value="Zn2-C6_fun-type_DNA-bd_sf"/>
</dbReference>
<keyword evidence="6" id="KW-0539">Nucleus</keyword>
<evidence type="ECO:0000256" key="7">
    <source>
        <dbReference type="SAM" id="MobiDB-lite"/>
    </source>
</evidence>
<dbReference type="CDD" id="cd12148">
    <property type="entry name" value="fungal_TF_MHR"/>
    <property type="match status" value="1"/>
</dbReference>
<feature type="compositionally biased region" description="Polar residues" evidence="7">
    <location>
        <begin position="1"/>
        <end position="15"/>
    </location>
</feature>
<dbReference type="PANTHER" id="PTHR31944">
    <property type="entry name" value="HEME-RESPONSIVE ZINC FINGER TRANSCRIPTION FACTOR HAP1"/>
    <property type="match status" value="1"/>
</dbReference>
<dbReference type="InterPro" id="IPR001138">
    <property type="entry name" value="Zn2Cys6_DnaBD"/>
</dbReference>
<dbReference type="PROSITE" id="PS00463">
    <property type="entry name" value="ZN2_CY6_FUNGAL_1"/>
    <property type="match status" value="1"/>
</dbReference>
<feature type="region of interest" description="Disordered" evidence="7">
    <location>
        <begin position="99"/>
        <end position="126"/>
    </location>
</feature>
<keyword evidence="2" id="KW-0862">Zinc</keyword>
<keyword evidence="10" id="KW-1185">Reference proteome</keyword>
<sequence length="695" mass="77197">MGSQSATRSGIQTPKTTRRRVRVPLSCDPCRTRKLKCNRELPCQNCTARDGQAACKFRKHEAIVEAAVHKRTNGTGDAMRERIDHLEDMVTALIAAREQGHSPWQHPLATPESPKSETEPSQTGTAQVNGAHTLHLAADDWRSVLDEIRELRNTWTLEEEDGSRADIDEVPSHLVDGSSLLFNQVKPIERIEILSTLPPKPEIDRLIAHFFDRQAFPINVPPILHEPTFLREYDEHWQDPSQANLIWLGLLFSILGITMLAFHQHGGPPEYEGRSEQLFHLYRMRTAQCLLSGDVAKCQLYTVETLRFNATAELNRKDDNHRGLWIMTGVIIRTAINMGYHRDPAGFPGISVLQAEYRRRVWLAVTSMDDLTSFVGGFPRTTSSSFSDTLEPRNLHPWELSESTTVLPPSRPLTEPTPVTYLIVKGRLSRALGRITDLTTTPNPTAYSTVLEIDHALTTTYESFPPHLKVSPTPVNPPTEPAPSFHAFALTMLYHKALLLLHRRYLLPSCTTTAPGGTQLLLSRDRCVASAQALLAFQARLPAPTFYKMTQLRRMLTLAAMVLFLELELRRTFPGTEGGEVVDGVLVQALRGACEGWEGAAGECEEAGRVGKVLGGMLKGWLGRAGLGERGEVQMVTDLQVEEVVESVAGELGGLEFEAPGWGLPLGGELEDMDFDWAAWDASVAEVDYQAGPIY</sequence>
<reference evidence="9" key="1">
    <citation type="journal article" date="2023" name="Mol. Phylogenet. Evol.">
        <title>Genome-scale phylogeny and comparative genomics of the fungal order Sordariales.</title>
        <authorList>
            <person name="Hensen N."/>
            <person name="Bonometti L."/>
            <person name="Westerberg I."/>
            <person name="Brannstrom I.O."/>
            <person name="Guillou S."/>
            <person name="Cros-Aarteil S."/>
            <person name="Calhoun S."/>
            <person name="Haridas S."/>
            <person name="Kuo A."/>
            <person name="Mondo S."/>
            <person name="Pangilinan J."/>
            <person name="Riley R."/>
            <person name="LaButti K."/>
            <person name="Andreopoulos B."/>
            <person name="Lipzen A."/>
            <person name="Chen C."/>
            <person name="Yan M."/>
            <person name="Daum C."/>
            <person name="Ng V."/>
            <person name="Clum A."/>
            <person name="Steindorff A."/>
            <person name="Ohm R.A."/>
            <person name="Martin F."/>
            <person name="Silar P."/>
            <person name="Natvig D.O."/>
            <person name="Lalanne C."/>
            <person name="Gautier V."/>
            <person name="Ament-Velasquez S.L."/>
            <person name="Kruys A."/>
            <person name="Hutchinson M.I."/>
            <person name="Powell A.J."/>
            <person name="Barry K."/>
            <person name="Miller A.N."/>
            <person name="Grigoriev I.V."/>
            <person name="Debuchy R."/>
            <person name="Gladieux P."/>
            <person name="Hiltunen Thoren M."/>
            <person name="Johannesson H."/>
        </authorList>
    </citation>
    <scope>NUCLEOTIDE SEQUENCE</scope>
    <source>
        <strain evidence="9">CBS 103.79</strain>
    </source>
</reference>
<proteinExistence type="predicted"/>
<dbReference type="AlphaFoldDB" id="A0AAN6MRJ2"/>
<feature type="domain" description="Zn(2)-C6 fungal-type" evidence="8">
    <location>
        <begin position="26"/>
        <end position="57"/>
    </location>
</feature>
<keyword evidence="5" id="KW-0804">Transcription</keyword>
<dbReference type="Gene3D" id="4.10.240.10">
    <property type="entry name" value="Zn(2)-C6 fungal-type DNA-binding domain"/>
    <property type="match status" value="1"/>
</dbReference>
<gene>
    <name evidence="9" type="ORF">C8A05DRAFT_30625</name>
</gene>
<evidence type="ECO:0000256" key="2">
    <source>
        <dbReference type="ARBA" id="ARBA00022833"/>
    </source>
</evidence>
<dbReference type="PROSITE" id="PS50048">
    <property type="entry name" value="ZN2_CY6_FUNGAL_2"/>
    <property type="match status" value="1"/>
</dbReference>
<dbReference type="InterPro" id="IPR051430">
    <property type="entry name" value="Fungal_TF_Env_Response"/>
</dbReference>
<feature type="region of interest" description="Disordered" evidence="7">
    <location>
        <begin position="1"/>
        <end position="20"/>
    </location>
</feature>
<dbReference type="PANTHER" id="PTHR31944:SF131">
    <property type="entry name" value="HEME-RESPONSIVE ZINC FINGER TRANSCRIPTION FACTOR HAP1"/>
    <property type="match status" value="1"/>
</dbReference>
<dbReference type="GO" id="GO:0001228">
    <property type="term" value="F:DNA-binding transcription activator activity, RNA polymerase II-specific"/>
    <property type="evidence" value="ECO:0007669"/>
    <property type="project" value="TreeGrafter"/>
</dbReference>
<evidence type="ECO:0000256" key="3">
    <source>
        <dbReference type="ARBA" id="ARBA00023015"/>
    </source>
</evidence>
<dbReference type="CDD" id="cd00067">
    <property type="entry name" value="GAL4"/>
    <property type="match status" value="1"/>
</dbReference>
<dbReference type="SMART" id="SM00066">
    <property type="entry name" value="GAL4"/>
    <property type="match status" value="1"/>
</dbReference>
<comment type="caution">
    <text evidence="9">The sequence shown here is derived from an EMBL/GenBank/DDBJ whole genome shotgun (WGS) entry which is preliminary data.</text>
</comment>
<evidence type="ECO:0000256" key="6">
    <source>
        <dbReference type="ARBA" id="ARBA00023242"/>
    </source>
</evidence>
<keyword evidence="3" id="KW-0805">Transcription regulation</keyword>
<evidence type="ECO:0000256" key="5">
    <source>
        <dbReference type="ARBA" id="ARBA00023163"/>
    </source>
</evidence>
<evidence type="ECO:0000256" key="4">
    <source>
        <dbReference type="ARBA" id="ARBA00023125"/>
    </source>
</evidence>
<dbReference type="Pfam" id="PF00172">
    <property type="entry name" value="Zn_clus"/>
    <property type="match status" value="1"/>
</dbReference>
<reference evidence="9" key="2">
    <citation type="submission" date="2023-05" db="EMBL/GenBank/DDBJ databases">
        <authorList>
            <consortium name="Lawrence Berkeley National Laboratory"/>
            <person name="Steindorff A."/>
            <person name="Hensen N."/>
            <person name="Bonometti L."/>
            <person name="Westerberg I."/>
            <person name="Brannstrom I.O."/>
            <person name="Guillou S."/>
            <person name="Cros-Aarteil S."/>
            <person name="Calhoun S."/>
            <person name="Haridas S."/>
            <person name="Kuo A."/>
            <person name="Mondo S."/>
            <person name="Pangilinan J."/>
            <person name="Riley R."/>
            <person name="Labutti K."/>
            <person name="Andreopoulos B."/>
            <person name="Lipzen A."/>
            <person name="Chen C."/>
            <person name="Yanf M."/>
            <person name="Daum C."/>
            <person name="Ng V."/>
            <person name="Clum A."/>
            <person name="Ohm R."/>
            <person name="Martin F."/>
            <person name="Silar P."/>
            <person name="Natvig D."/>
            <person name="Lalanne C."/>
            <person name="Gautier V."/>
            <person name="Ament-Velasquez S.L."/>
            <person name="Kruys A."/>
            <person name="Hutchinson M.I."/>
            <person name="Powell A.J."/>
            <person name="Barry K."/>
            <person name="Miller A.N."/>
            <person name="Grigoriev I.V."/>
            <person name="Debuchy R."/>
            <person name="Gladieux P."/>
            <person name="Thoren M.H."/>
            <person name="Johannesson H."/>
        </authorList>
    </citation>
    <scope>NUCLEOTIDE SEQUENCE</scope>
    <source>
        <strain evidence="9">CBS 103.79</strain>
    </source>
</reference>
<evidence type="ECO:0000313" key="9">
    <source>
        <dbReference type="EMBL" id="KAK3905559.1"/>
    </source>
</evidence>
<dbReference type="GO" id="GO:0008270">
    <property type="term" value="F:zinc ion binding"/>
    <property type="evidence" value="ECO:0007669"/>
    <property type="project" value="InterPro"/>
</dbReference>
<name>A0AAN6MRJ2_9PEZI</name>
<dbReference type="GO" id="GO:0005634">
    <property type="term" value="C:nucleus"/>
    <property type="evidence" value="ECO:0007669"/>
    <property type="project" value="TreeGrafter"/>
</dbReference>
<evidence type="ECO:0000256" key="1">
    <source>
        <dbReference type="ARBA" id="ARBA00022723"/>
    </source>
</evidence>
<keyword evidence="4" id="KW-0238">DNA-binding</keyword>
<protein>
    <submittedName>
        <fullName evidence="9">Fungal-specific transcription factor domain-containing protein</fullName>
    </submittedName>
</protein>
<evidence type="ECO:0000259" key="8">
    <source>
        <dbReference type="PROSITE" id="PS50048"/>
    </source>
</evidence>
<dbReference type="GO" id="GO:0000978">
    <property type="term" value="F:RNA polymerase II cis-regulatory region sequence-specific DNA binding"/>
    <property type="evidence" value="ECO:0007669"/>
    <property type="project" value="TreeGrafter"/>
</dbReference>
<dbReference type="SUPFAM" id="SSF57701">
    <property type="entry name" value="Zn2/Cys6 DNA-binding domain"/>
    <property type="match status" value="1"/>
</dbReference>
<keyword evidence="1" id="KW-0479">Metal-binding</keyword>
<organism evidence="9 10">
    <name type="scientific">Staphylotrichum tortipilum</name>
    <dbReference type="NCBI Taxonomy" id="2831512"/>
    <lineage>
        <taxon>Eukaryota</taxon>
        <taxon>Fungi</taxon>
        <taxon>Dikarya</taxon>
        <taxon>Ascomycota</taxon>
        <taxon>Pezizomycotina</taxon>
        <taxon>Sordariomycetes</taxon>
        <taxon>Sordariomycetidae</taxon>
        <taxon>Sordariales</taxon>
        <taxon>Chaetomiaceae</taxon>
        <taxon>Staphylotrichum</taxon>
    </lineage>
</organism>
<dbReference type="EMBL" id="MU855354">
    <property type="protein sequence ID" value="KAK3905559.1"/>
    <property type="molecule type" value="Genomic_DNA"/>
</dbReference>
<evidence type="ECO:0000313" key="10">
    <source>
        <dbReference type="Proteomes" id="UP001303889"/>
    </source>
</evidence>
<dbReference type="SMART" id="SM00906">
    <property type="entry name" value="Fungal_trans"/>
    <property type="match status" value="1"/>
</dbReference>
<dbReference type="Pfam" id="PF04082">
    <property type="entry name" value="Fungal_trans"/>
    <property type="match status" value="1"/>
</dbReference>
<accession>A0AAN6MRJ2</accession>
<dbReference type="GO" id="GO:0006351">
    <property type="term" value="P:DNA-templated transcription"/>
    <property type="evidence" value="ECO:0007669"/>
    <property type="project" value="InterPro"/>
</dbReference>
<dbReference type="InterPro" id="IPR007219">
    <property type="entry name" value="XnlR_reg_dom"/>
</dbReference>